<dbReference type="STRING" id="747676.F4R8Y1"/>
<evidence type="ECO:0000256" key="6">
    <source>
        <dbReference type="ARBA" id="ARBA00022737"/>
    </source>
</evidence>
<keyword evidence="7" id="KW-0862">Zinc</keyword>
<protein>
    <recommendedName>
        <fullName evidence="8">Prenyltransferase alpha-alpha toroid domain-containing protein</fullName>
    </recommendedName>
</protein>
<keyword evidence="3" id="KW-0637">Prenyltransferase</keyword>
<dbReference type="HOGENOM" id="CLU_028946_0_0_1"/>
<evidence type="ECO:0000256" key="2">
    <source>
        <dbReference type="ARBA" id="ARBA00010497"/>
    </source>
</evidence>
<evidence type="ECO:0000256" key="1">
    <source>
        <dbReference type="ARBA" id="ARBA00001947"/>
    </source>
</evidence>
<evidence type="ECO:0000313" key="9">
    <source>
        <dbReference type="EMBL" id="EGG10888.1"/>
    </source>
</evidence>
<dbReference type="AlphaFoldDB" id="F4R8Y1"/>
<evidence type="ECO:0000256" key="4">
    <source>
        <dbReference type="ARBA" id="ARBA00022679"/>
    </source>
</evidence>
<dbReference type="Pfam" id="PF00432">
    <property type="entry name" value="Prenyltrans"/>
    <property type="match status" value="1"/>
</dbReference>
<dbReference type="EMBL" id="GL883093">
    <property type="protein sequence ID" value="EGG10888.1"/>
    <property type="molecule type" value="Genomic_DNA"/>
</dbReference>
<evidence type="ECO:0000256" key="5">
    <source>
        <dbReference type="ARBA" id="ARBA00022723"/>
    </source>
</evidence>
<dbReference type="PANTHER" id="PTHR11774">
    <property type="entry name" value="GERANYLGERANYL TRANSFERASE TYPE BETA SUBUNIT"/>
    <property type="match status" value="1"/>
</dbReference>
<name>F4R8Y1_MELLP</name>
<dbReference type="GO" id="GO:0046872">
    <property type="term" value="F:metal ion binding"/>
    <property type="evidence" value="ECO:0007669"/>
    <property type="project" value="UniProtKB-KW"/>
</dbReference>
<keyword evidence="5" id="KW-0479">Metal-binding</keyword>
<evidence type="ECO:0000313" key="10">
    <source>
        <dbReference type="Proteomes" id="UP000001072"/>
    </source>
</evidence>
<keyword evidence="10" id="KW-1185">Reference proteome</keyword>
<dbReference type="GO" id="GO:0004660">
    <property type="term" value="F:protein farnesyltransferase activity"/>
    <property type="evidence" value="ECO:0007669"/>
    <property type="project" value="TreeGrafter"/>
</dbReference>
<dbReference type="InParanoid" id="F4R8Y1"/>
<dbReference type="KEGG" id="mlr:MELLADRAFT_33476"/>
<dbReference type="InterPro" id="IPR001330">
    <property type="entry name" value="Prenyltrans"/>
</dbReference>
<comment type="similarity">
    <text evidence="2">Belongs to the protein prenyltransferase subunit beta family.</text>
</comment>
<accession>F4R8Y1</accession>
<evidence type="ECO:0000259" key="8">
    <source>
        <dbReference type="Pfam" id="PF00432"/>
    </source>
</evidence>
<reference evidence="10" key="1">
    <citation type="journal article" date="2011" name="Proc. Natl. Acad. Sci. U.S.A.">
        <title>Obligate biotrophy features unraveled by the genomic analysis of rust fungi.</title>
        <authorList>
            <person name="Duplessis S."/>
            <person name="Cuomo C.A."/>
            <person name="Lin Y.-C."/>
            <person name="Aerts A."/>
            <person name="Tisserant E."/>
            <person name="Veneault-Fourrey C."/>
            <person name="Joly D.L."/>
            <person name="Hacquard S."/>
            <person name="Amselem J."/>
            <person name="Cantarel B.L."/>
            <person name="Chiu R."/>
            <person name="Coutinho P.M."/>
            <person name="Feau N."/>
            <person name="Field M."/>
            <person name="Frey P."/>
            <person name="Gelhaye E."/>
            <person name="Goldberg J."/>
            <person name="Grabherr M.G."/>
            <person name="Kodira C.D."/>
            <person name="Kohler A."/>
            <person name="Kuees U."/>
            <person name="Lindquist E.A."/>
            <person name="Lucas S.M."/>
            <person name="Mago R."/>
            <person name="Mauceli E."/>
            <person name="Morin E."/>
            <person name="Murat C."/>
            <person name="Pangilinan J.L."/>
            <person name="Park R."/>
            <person name="Pearson M."/>
            <person name="Quesneville H."/>
            <person name="Rouhier N."/>
            <person name="Sakthikumar S."/>
            <person name="Salamov A.A."/>
            <person name="Schmutz J."/>
            <person name="Selles B."/>
            <person name="Shapiro H."/>
            <person name="Tanguay P."/>
            <person name="Tuskan G.A."/>
            <person name="Henrissat B."/>
            <person name="Van de Peer Y."/>
            <person name="Rouze P."/>
            <person name="Ellis J.G."/>
            <person name="Dodds P.N."/>
            <person name="Schein J.E."/>
            <person name="Zhong S."/>
            <person name="Hamelin R.C."/>
            <person name="Grigoriev I.V."/>
            <person name="Szabo L.J."/>
            <person name="Martin F."/>
        </authorList>
    </citation>
    <scope>NUCLEOTIDE SEQUENCE [LARGE SCALE GENOMIC DNA]</scope>
    <source>
        <strain evidence="10">98AG31 / pathotype 3-4-7</strain>
    </source>
</reference>
<feature type="domain" description="Prenyltransferase alpha-alpha toroid" evidence="8">
    <location>
        <begin position="11"/>
        <end position="433"/>
    </location>
</feature>
<comment type="cofactor">
    <cofactor evidence="1">
        <name>Zn(2+)</name>
        <dbReference type="ChEBI" id="CHEBI:29105"/>
    </cofactor>
</comment>
<dbReference type="GeneID" id="18927298"/>
<sequence>MIQKPIETSVLAKDAHVEFIKSTLKEIPTPFTALDSSRSWLSFWISNSMSMLNAPFEETEHKALIDTILSFQDPNGGFGGGPGQSAHLASTFACTLALSSLLAKSEADLVQQTWSKVNRDGMYEWILTLKQSNGSFLMQKNGESDVRSCYCVLIVSTLLNFLTPELAIGLPDFVADSQTYEGGFSSGSSTLKSLSNSQPFGSVPLGESHGGYTSCGVLSHFLLKSLSNTIPITSIDYEACWRWLTSMQGLPIEGGGFRGRSNKLVDGCYAWWCGGLFPVIENLIQEEINQSKIEDEKDVFEFSNSSYDRRGLQEYVLLASQGQPIPEGKGGLRDKPFMGVDIYHTHYVLSGLSSSQHFHQFSLDKLQDLDRKFNSEIVLKNGIKGLNETDQIGIERMKKIYLNSLAWIDVKENQLVIGLDENLIESIHPVFNISNQAVQVTMNYFYSQT</sequence>
<dbReference type="InterPro" id="IPR045089">
    <property type="entry name" value="PGGT1B-like"/>
</dbReference>
<gene>
    <name evidence="9" type="ORF">MELLADRAFT_33476</name>
</gene>
<keyword evidence="6" id="KW-0677">Repeat</keyword>
<dbReference type="InterPro" id="IPR008930">
    <property type="entry name" value="Terpenoid_cyclase/PrenylTrfase"/>
</dbReference>
<dbReference type="GO" id="GO:0005965">
    <property type="term" value="C:protein farnesyltransferase complex"/>
    <property type="evidence" value="ECO:0007669"/>
    <property type="project" value="TreeGrafter"/>
</dbReference>
<dbReference type="Gene3D" id="1.50.10.20">
    <property type="match status" value="1"/>
</dbReference>
<organism evidence="10">
    <name type="scientific">Melampsora larici-populina (strain 98AG31 / pathotype 3-4-7)</name>
    <name type="common">Poplar leaf rust fungus</name>
    <dbReference type="NCBI Taxonomy" id="747676"/>
    <lineage>
        <taxon>Eukaryota</taxon>
        <taxon>Fungi</taxon>
        <taxon>Dikarya</taxon>
        <taxon>Basidiomycota</taxon>
        <taxon>Pucciniomycotina</taxon>
        <taxon>Pucciniomycetes</taxon>
        <taxon>Pucciniales</taxon>
        <taxon>Melampsoraceae</taxon>
        <taxon>Melampsora</taxon>
    </lineage>
</organism>
<evidence type="ECO:0000256" key="7">
    <source>
        <dbReference type="ARBA" id="ARBA00022833"/>
    </source>
</evidence>
<dbReference type="VEuPathDB" id="FungiDB:MELLADRAFT_33476"/>
<dbReference type="Proteomes" id="UP000001072">
    <property type="component" value="Unassembled WGS sequence"/>
</dbReference>
<dbReference type="OrthoDB" id="10261146at2759"/>
<proteinExistence type="inferred from homology"/>
<dbReference type="SUPFAM" id="SSF48239">
    <property type="entry name" value="Terpenoid cyclases/Protein prenyltransferases"/>
    <property type="match status" value="1"/>
</dbReference>
<evidence type="ECO:0000256" key="3">
    <source>
        <dbReference type="ARBA" id="ARBA00022602"/>
    </source>
</evidence>
<dbReference type="eggNOG" id="KOG0365">
    <property type="taxonomic scope" value="Eukaryota"/>
</dbReference>
<dbReference type="PANTHER" id="PTHR11774:SF6">
    <property type="entry name" value="PROTEIN FARNESYLTRANSFERASE SUBUNIT BETA"/>
    <property type="match status" value="1"/>
</dbReference>
<dbReference type="RefSeq" id="XP_007405490.1">
    <property type="nucleotide sequence ID" value="XM_007405428.1"/>
</dbReference>
<dbReference type="FunCoup" id="F4R8Y1">
    <property type="interactions" value="196"/>
</dbReference>
<keyword evidence="4" id="KW-0808">Transferase</keyword>